<evidence type="ECO:0000256" key="3">
    <source>
        <dbReference type="ARBA" id="ARBA00022692"/>
    </source>
</evidence>
<accession>A0AAU9ESA5</accession>
<dbReference type="PANTHER" id="PTHR30294:SF46">
    <property type="entry name" value="ABC TRANSPORTER PERMEASE"/>
    <property type="match status" value="1"/>
</dbReference>
<reference evidence="8 9" key="1">
    <citation type="submission" date="2023-08" db="EMBL/GenBank/DDBJ databases">
        <title>Helicovermis profunda gen. nov., sp. nov., a novel mesophilic, fermentative bacterium within the Bacillota from a deep-sea hydrothermal vent chimney.</title>
        <authorList>
            <person name="Miyazaki U."/>
            <person name="Mizutani D."/>
            <person name="Hashimoto Y."/>
            <person name="Tame A."/>
            <person name="Sawayama S."/>
            <person name="Miyazaki J."/>
            <person name="Takai K."/>
            <person name="Nakagawa S."/>
        </authorList>
    </citation>
    <scope>NUCLEOTIDE SEQUENCE [LARGE SCALE GENOMIC DNA]</scope>
    <source>
        <strain evidence="8 9">S502</strain>
    </source>
</reference>
<dbReference type="RefSeq" id="WP_338535886.1">
    <property type="nucleotide sequence ID" value="NZ_AP028654.1"/>
</dbReference>
<feature type="transmembrane region" description="Helical" evidence="6">
    <location>
        <begin position="330"/>
        <end position="351"/>
    </location>
</feature>
<evidence type="ECO:0000256" key="1">
    <source>
        <dbReference type="ARBA" id="ARBA00004651"/>
    </source>
</evidence>
<keyword evidence="3 6" id="KW-0812">Transmembrane</keyword>
<dbReference type="KEGG" id="hprf:HLPR_26220"/>
<name>A0AAU9ESA5_9FIRM</name>
<dbReference type="InterPro" id="IPR051449">
    <property type="entry name" value="ABC-2_transporter_component"/>
</dbReference>
<feature type="transmembrane region" description="Helical" evidence="6">
    <location>
        <begin position="182"/>
        <end position="204"/>
    </location>
</feature>
<sequence>MSLKIEIKKFFSVPKNIVFLILGPLFFTLFFGLVYSNDYLNDVSMAVLDLDNSNLSRNVVREFDNNDRYDVLYYVKNMDELKNLVDSKKVYTGLFIPPNFEKNINNKKGEALGLLVDGTNIAIGNNAMATGTKIISSINKDITVKFLEDDKKVPEKLANNYANIFNITTRVLWDPKLSYKYYVMPGIILVLIQQLFLSVFTLNYIKNKENVFAKAFVHIIVSGLAFFISLNLLIKVLHINVLGNIYTATFMSMIYLMCLTGVAMVIGNIAKTRLVATQFCMMMSIPSFFTAGYVWPLFKMPHFIVIILKGVWPLIYMVSPLRDFIIKGVFPVGFTLNLAELFVFGIVWFGIGTLLSKRIARDKVQEEL</sequence>
<keyword evidence="5 6" id="KW-0472">Membrane</keyword>
<dbReference type="PANTHER" id="PTHR30294">
    <property type="entry name" value="MEMBRANE COMPONENT OF ABC TRANSPORTER YHHJ-RELATED"/>
    <property type="match status" value="1"/>
</dbReference>
<evidence type="ECO:0000313" key="8">
    <source>
        <dbReference type="EMBL" id="BEP30291.1"/>
    </source>
</evidence>
<evidence type="ECO:0000259" key="7">
    <source>
        <dbReference type="Pfam" id="PF12698"/>
    </source>
</evidence>
<organism evidence="8 9">
    <name type="scientific">Helicovermis profundi</name>
    <dbReference type="NCBI Taxonomy" id="3065157"/>
    <lineage>
        <taxon>Bacteria</taxon>
        <taxon>Bacillati</taxon>
        <taxon>Bacillota</taxon>
        <taxon>Clostridia</taxon>
        <taxon>Helicovermis</taxon>
    </lineage>
</organism>
<keyword evidence="9" id="KW-1185">Reference proteome</keyword>
<evidence type="ECO:0000256" key="5">
    <source>
        <dbReference type="ARBA" id="ARBA00023136"/>
    </source>
</evidence>
<keyword evidence="4 6" id="KW-1133">Transmembrane helix</keyword>
<dbReference type="InterPro" id="IPR013525">
    <property type="entry name" value="ABC2_TM"/>
</dbReference>
<evidence type="ECO:0000256" key="2">
    <source>
        <dbReference type="ARBA" id="ARBA00022475"/>
    </source>
</evidence>
<feature type="transmembrane region" description="Helical" evidence="6">
    <location>
        <begin position="16"/>
        <end position="35"/>
    </location>
</feature>
<feature type="transmembrane region" description="Helical" evidence="6">
    <location>
        <begin position="216"/>
        <end position="239"/>
    </location>
</feature>
<evidence type="ECO:0000256" key="6">
    <source>
        <dbReference type="SAM" id="Phobius"/>
    </source>
</evidence>
<comment type="subcellular location">
    <subcellularLocation>
        <location evidence="1">Cell membrane</location>
        <topology evidence="1">Multi-pass membrane protein</topology>
    </subcellularLocation>
</comment>
<evidence type="ECO:0000256" key="4">
    <source>
        <dbReference type="ARBA" id="ARBA00022989"/>
    </source>
</evidence>
<dbReference type="EMBL" id="AP028654">
    <property type="protein sequence ID" value="BEP30291.1"/>
    <property type="molecule type" value="Genomic_DNA"/>
</dbReference>
<dbReference type="GO" id="GO:0140359">
    <property type="term" value="F:ABC-type transporter activity"/>
    <property type="evidence" value="ECO:0007669"/>
    <property type="project" value="InterPro"/>
</dbReference>
<protein>
    <submittedName>
        <fullName evidence="8">ABC transporter permease</fullName>
    </submittedName>
</protein>
<dbReference type="GO" id="GO:0005886">
    <property type="term" value="C:plasma membrane"/>
    <property type="evidence" value="ECO:0007669"/>
    <property type="project" value="UniProtKB-SubCell"/>
</dbReference>
<keyword evidence="2" id="KW-1003">Cell membrane</keyword>
<feature type="domain" description="ABC-2 type transporter transmembrane" evidence="7">
    <location>
        <begin position="17"/>
        <end position="353"/>
    </location>
</feature>
<feature type="transmembrane region" description="Helical" evidence="6">
    <location>
        <begin position="300"/>
        <end position="318"/>
    </location>
</feature>
<proteinExistence type="predicted"/>
<dbReference type="Pfam" id="PF12698">
    <property type="entry name" value="ABC2_membrane_3"/>
    <property type="match status" value="1"/>
</dbReference>
<feature type="transmembrane region" description="Helical" evidence="6">
    <location>
        <begin position="245"/>
        <end position="267"/>
    </location>
</feature>
<evidence type="ECO:0000313" key="9">
    <source>
        <dbReference type="Proteomes" id="UP001321786"/>
    </source>
</evidence>
<dbReference type="AlphaFoldDB" id="A0AAU9ESA5"/>
<gene>
    <name evidence="8" type="ORF">HLPR_26220</name>
</gene>
<dbReference type="Gene3D" id="3.40.1710.10">
    <property type="entry name" value="abc type-2 transporter like domain"/>
    <property type="match status" value="1"/>
</dbReference>
<dbReference type="Proteomes" id="UP001321786">
    <property type="component" value="Chromosome"/>
</dbReference>